<feature type="compositionally biased region" description="Polar residues" evidence="1">
    <location>
        <begin position="672"/>
        <end position="686"/>
    </location>
</feature>
<dbReference type="Gene3D" id="2.60.40.10">
    <property type="entry name" value="Immunoglobulins"/>
    <property type="match status" value="6"/>
</dbReference>
<dbReference type="RefSeq" id="WP_243638034.1">
    <property type="nucleotide sequence ID" value="NZ_NGJT01000046.1"/>
</dbReference>
<feature type="region of interest" description="Disordered" evidence="1">
    <location>
        <begin position="122"/>
        <end position="146"/>
    </location>
</feature>
<feature type="compositionally biased region" description="Polar residues" evidence="1">
    <location>
        <begin position="126"/>
        <end position="141"/>
    </location>
</feature>
<sequence length="712" mass="72375">MVDETLTATPITGDNQGTDGKTTVKFNPNAHTVNINPVKVGDKELTGKGTPGDTVILKNQKGETVGQVVVDKDGHYKVENPNVTLGDVITATPTIGDHQGTPTTAIVGGVDGGEDGNIGTPDSHKPTINQPTEGDTTVSGTGTPGDTIIIKDKDGKELGKGTVGKDSKFEISVNRPLVVDEPLIATPMTGDNQGTDGKTTVKFNPNAHTVNINPVKVGDKELTGKGTPGDTIILKNQKGETLGQVIVDKDGHYKVENPNVTLGDVITATPTIGDHQGTPTTAIVGGVDGGEDGNIGTPDSHKPTINQPTEGDTTVSGTGTPGDTIIIKDKDGKELGKGTVGKDKTFNITVNRPLVVDETLTATPMTGGNQGTDDTTTVAFDPNGHTVSINPVKVGDKELTGKGTPGDTVILKNQNGETLGQVIVDKDGHYKVENPNVTLGDVITATPTIGDHQGTPTTAIVGGVDGGEDGNMGTPDSHKPTINQPTEGDTTVTGTGTPGDTVVITDKDGNKLGEGVVDGNGDYSIPVTNLPSGEEITATPSINGNVGTSSTATVLPKPEVGGGEAEDIGTPDSHKPTINQPTEGDTTVNGTGKPGDTVVITDKDGNKLGEGVVDGNGDYSIPVTNLPSGEEITATPSINGNVGTSSTATVLPKPEVGGGEAEDIGTPDSHKPTINQPTEGDTTVNGTGKPGDTVVITDKDGNKLGEGIVDGN</sequence>
<feature type="domain" description="Bacterial Ig" evidence="2">
    <location>
        <begin position="34"/>
        <end position="94"/>
    </location>
</feature>
<organism evidence="3 4">
    <name type="scientific">Vagococcus bubulae</name>
    <dbReference type="NCBI Taxonomy" id="1977868"/>
    <lineage>
        <taxon>Bacteria</taxon>
        <taxon>Bacillati</taxon>
        <taxon>Bacillota</taxon>
        <taxon>Bacilli</taxon>
        <taxon>Lactobacillales</taxon>
        <taxon>Enterococcaceae</taxon>
        <taxon>Vagococcus</taxon>
    </lineage>
</organism>
<feature type="domain" description="Bacterial Ig" evidence="2">
    <location>
        <begin position="388"/>
        <end position="448"/>
    </location>
</feature>
<feature type="region of interest" description="Disordered" evidence="1">
    <location>
        <begin position="632"/>
        <end position="712"/>
    </location>
</feature>
<dbReference type="Pfam" id="PF17936">
    <property type="entry name" value="Big_6"/>
    <property type="match status" value="7"/>
</dbReference>
<dbReference type="AlphaFoldDB" id="A0A429Z9U6"/>
<name>A0A429Z9U6_9ENTE</name>
<proteinExistence type="predicted"/>
<feature type="region of interest" description="Disordered" evidence="1">
    <location>
        <begin position="299"/>
        <end position="322"/>
    </location>
</feature>
<feature type="compositionally biased region" description="Polar residues" evidence="1">
    <location>
        <begin position="576"/>
        <end position="590"/>
    </location>
</feature>
<feature type="domain" description="Bacterial Ig" evidence="2">
    <location>
        <begin position="575"/>
        <end position="649"/>
    </location>
</feature>
<feature type="compositionally biased region" description="Polar residues" evidence="1">
    <location>
        <begin position="303"/>
        <end position="318"/>
    </location>
</feature>
<feature type="compositionally biased region" description="Polar residues" evidence="1">
    <location>
        <begin position="540"/>
        <end position="553"/>
    </location>
</feature>
<feature type="domain" description="Bacterial Ig" evidence="2">
    <location>
        <begin position="479"/>
        <end position="553"/>
    </location>
</feature>
<protein>
    <recommendedName>
        <fullName evidence="2">Bacterial Ig domain-containing protein</fullName>
    </recommendedName>
</protein>
<reference evidence="3 4" key="1">
    <citation type="submission" date="2017-05" db="EMBL/GenBank/DDBJ databases">
        <title>Vagococcus spp. assemblies.</title>
        <authorList>
            <person name="Gulvik C.A."/>
        </authorList>
    </citation>
    <scope>NUCLEOTIDE SEQUENCE [LARGE SCALE GENOMIC DNA]</scope>
    <source>
        <strain evidence="3 4">SS1994</strain>
    </source>
</reference>
<evidence type="ECO:0000256" key="1">
    <source>
        <dbReference type="SAM" id="MobiDB-lite"/>
    </source>
</evidence>
<feature type="region of interest" description="Disordered" evidence="1">
    <location>
        <begin position="476"/>
        <end position="510"/>
    </location>
</feature>
<dbReference type="Proteomes" id="UP000288490">
    <property type="component" value="Unassembled WGS sequence"/>
</dbReference>
<gene>
    <name evidence="3" type="ORF">CBF36_12025</name>
</gene>
<evidence type="ECO:0000259" key="2">
    <source>
        <dbReference type="Pfam" id="PF17936"/>
    </source>
</evidence>
<feature type="compositionally biased region" description="Polar residues" evidence="1">
    <location>
        <begin position="634"/>
        <end position="649"/>
    </location>
</feature>
<accession>A0A429Z9U6</accession>
<comment type="caution">
    <text evidence="3">The sequence shown here is derived from an EMBL/GenBank/DDBJ whole genome shotgun (WGS) entry which is preliminary data.</text>
</comment>
<dbReference type="InterPro" id="IPR013783">
    <property type="entry name" value="Ig-like_fold"/>
</dbReference>
<feature type="non-terminal residue" evidence="3">
    <location>
        <position position="712"/>
    </location>
</feature>
<dbReference type="InterPro" id="IPR041498">
    <property type="entry name" value="Big_6"/>
</dbReference>
<feature type="region of interest" description="Disordered" evidence="1">
    <location>
        <begin position="540"/>
        <end position="613"/>
    </location>
</feature>
<feature type="region of interest" description="Disordered" evidence="1">
    <location>
        <begin position="1"/>
        <end position="20"/>
    </location>
</feature>
<evidence type="ECO:0000313" key="4">
    <source>
        <dbReference type="Proteomes" id="UP000288490"/>
    </source>
</evidence>
<feature type="compositionally biased region" description="Low complexity" evidence="1">
    <location>
        <begin position="486"/>
        <end position="504"/>
    </location>
</feature>
<feature type="domain" description="Bacterial Ig" evidence="2">
    <location>
        <begin position="125"/>
        <end position="186"/>
    </location>
</feature>
<evidence type="ECO:0000313" key="3">
    <source>
        <dbReference type="EMBL" id="RST90487.1"/>
    </source>
</evidence>
<dbReference type="EMBL" id="NGJT01000046">
    <property type="protein sequence ID" value="RST90487.1"/>
    <property type="molecule type" value="Genomic_DNA"/>
</dbReference>
<feature type="domain" description="Bacterial Ig" evidence="2">
    <location>
        <begin position="302"/>
        <end position="371"/>
    </location>
</feature>
<keyword evidence="4" id="KW-1185">Reference proteome</keyword>
<feature type="domain" description="Bacterial Ig" evidence="2">
    <location>
        <begin position="211"/>
        <end position="271"/>
    </location>
</feature>